<organism evidence="1 2">
    <name type="scientific">Lentiprolixibacter aurantiacus</name>
    <dbReference type="NCBI Taxonomy" id="2993939"/>
    <lineage>
        <taxon>Bacteria</taxon>
        <taxon>Pseudomonadati</taxon>
        <taxon>Bacteroidota</taxon>
        <taxon>Flavobacteriia</taxon>
        <taxon>Flavobacteriales</taxon>
        <taxon>Flavobacteriaceae</taxon>
        <taxon>Lentiprolixibacter</taxon>
    </lineage>
</organism>
<sequence>MENLNSEEVVDNSNSPKIIDFLMELCNQEILENVVDKYNYLFKSYDNITLGCELSYIIYKLDELGIDVGEDLNHIYLWNEILIEQNNSNSQDEFNI</sequence>
<accession>A0AAE3SMP9</accession>
<name>A0AAE3SMP9_9FLAO</name>
<evidence type="ECO:0000313" key="1">
    <source>
        <dbReference type="EMBL" id="MCX2718917.1"/>
    </source>
</evidence>
<gene>
    <name evidence="1" type="ORF">OO016_04815</name>
</gene>
<dbReference type="Proteomes" id="UP001207116">
    <property type="component" value="Unassembled WGS sequence"/>
</dbReference>
<dbReference type="AlphaFoldDB" id="A0AAE3SMP9"/>
<keyword evidence="2" id="KW-1185">Reference proteome</keyword>
<proteinExistence type="predicted"/>
<protein>
    <submittedName>
        <fullName evidence="1">Uncharacterized protein</fullName>
    </submittedName>
</protein>
<dbReference type="EMBL" id="JAPFQP010000001">
    <property type="protein sequence ID" value="MCX2718917.1"/>
    <property type="molecule type" value="Genomic_DNA"/>
</dbReference>
<dbReference type="RefSeq" id="WP_266011287.1">
    <property type="nucleotide sequence ID" value="NZ_JAPFQP010000001.1"/>
</dbReference>
<reference evidence="1" key="1">
    <citation type="submission" date="2022-11" db="EMBL/GenBank/DDBJ databases">
        <title>The characterization of three novel Bacteroidetes species and genomic analysis of their roles in tidal elemental geochemical cycles.</title>
        <authorList>
            <person name="Ma K.-J."/>
        </authorList>
    </citation>
    <scope>NUCLEOTIDE SEQUENCE</scope>
    <source>
        <strain evidence="1">M415</strain>
    </source>
</reference>
<evidence type="ECO:0000313" key="2">
    <source>
        <dbReference type="Proteomes" id="UP001207116"/>
    </source>
</evidence>
<comment type="caution">
    <text evidence="1">The sequence shown here is derived from an EMBL/GenBank/DDBJ whole genome shotgun (WGS) entry which is preliminary data.</text>
</comment>